<protein>
    <submittedName>
        <fullName evidence="1">Uncharacterized protein</fullName>
    </submittedName>
</protein>
<name>A0A2H4J3S5_9CAUD</name>
<proteinExistence type="predicted"/>
<evidence type="ECO:0000313" key="1">
    <source>
        <dbReference type="EMBL" id="ASN67887.1"/>
    </source>
</evidence>
<reference evidence="1" key="1">
    <citation type="submission" date="2017-06" db="EMBL/GenBank/DDBJ databases">
        <title>Novel phages from South African skin metaviromes.</title>
        <authorList>
            <person name="van Zyl L.J."/>
            <person name="Abrahams Y."/>
            <person name="Stander E.A."/>
            <person name="Kirby B.M."/>
            <person name="Clavaud C."/>
            <person name="Farcet C."/>
            <person name="Breton L."/>
            <person name="Trindade M.I."/>
        </authorList>
    </citation>
    <scope>NUCLEOTIDE SEQUENCE</scope>
</reference>
<organism evidence="1">
    <name type="scientific">uncultured Caudovirales phage</name>
    <dbReference type="NCBI Taxonomy" id="2100421"/>
    <lineage>
        <taxon>Viruses</taxon>
        <taxon>Duplodnaviria</taxon>
        <taxon>Heunggongvirae</taxon>
        <taxon>Uroviricota</taxon>
        <taxon>Caudoviricetes</taxon>
        <taxon>Peduoviridae</taxon>
        <taxon>Maltschvirus</taxon>
        <taxon>Maltschvirus maltsch</taxon>
    </lineage>
</organism>
<accession>A0A2H4J3S5</accession>
<dbReference type="EMBL" id="MF417868">
    <property type="protein sequence ID" value="ASN67887.1"/>
    <property type="molecule type" value="Genomic_DNA"/>
</dbReference>
<gene>
    <name evidence="1" type="ORF">7AX1_60</name>
</gene>
<sequence>MRYELIAVVGIELLMYSTFKKSEANKKYNEWSQLYGNENVSLEIN</sequence>